<feature type="compositionally biased region" description="Basic and acidic residues" evidence="5">
    <location>
        <begin position="788"/>
        <end position="829"/>
    </location>
</feature>
<proteinExistence type="inferred from homology"/>
<dbReference type="PANTHER" id="PTHR36884:SF1">
    <property type="entry name" value="FIP1[V]-LIKE PROTEIN"/>
    <property type="match status" value="1"/>
</dbReference>
<feature type="compositionally biased region" description="Basic and acidic residues" evidence="5">
    <location>
        <begin position="554"/>
        <end position="564"/>
    </location>
</feature>
<feature type="compositionally biased region" description="Acidic residues" evidence="5">
    <location>
        <begin position="565"/>
        <end position="577"/>
    </location>
</feature>
<feature type="compositionally biased region" description="Basic and acidic residues" evidence="5">
    <location>
        <begin position="680"/>
        <end position="704"/>
    </location>
</feature>
<feature type="compositionally biased region" description="Low complexity" evidence="5">
    <location>
        <begin position="655"/>
        <end position="668"/>
    </location>
</feature>
<dbReference type="GO" id="GO:0016607">
    <property type="term" value="C:nuclear speck"/>
    <property type="evidence" value="ECO:0007669"/>
    <property type="project" value="TreeGrafter"/>
</dbReference>
<evidence type="ECO:0000256" key="5">
    <source>
        <dbReference type="SAM" id="MobiDB-lite"/>
    </source>
</evidence>
<reference evidence="7 8" key="1">
    <citation type="submission" date="2023-12" db="EMBL/GenBank/DDBJ databases">
        <title>A high-quality genome assembly for Dillenia turbinata (Dilleniales).</title>
        <authorList>
            <person name="Chanderbali A."/>
        </authorList>
    </citation>
    <scope>NUCLEOTIDE SEQUENCE [LARGE SCALE GENOMIC DNA]</scope>
    <source>
        <strain evidence="7">LSX21</strain>
        <tissue evidence="7">Leaf</tissue>
    </source>
</reference>
<feature type="compositionally biased region" description="Basic and acidic residues" evidence="5">
    <location>
        <begin position="1315"/>
        <end position="1329"/>
    </location>
</feature>
<evidence type="ECO:0000256" key="3">
    <source>
        <dbReference type="ARBA" id="ARBA00022664"/>
    </source>
</evidence>
<feature type="compositionally biased region" description="Polar residues" evidence="5">
    <location>
        <begin position="578"/>
        <end position="587"/>
    </location>
</feature>
<feature type="compositionally biased region" description="Basic and acidic residues" evidence="5">
    <location>
        <begin position="1136"/>
        <end position="1175"/>
    </location>
</feature>
<gene>
    <name evidence="7" type="ORF">RJ641_027647</name>
</gene>
<feature type="compositionally biased region" description="Basic and acidic residues" evidence="5">
    <location>
        <begin position="738"/>
        <end position="753"/>
    </location>
</feature>
<feature type="compositionally biased region" description="Basic and acidic residues" evidence="5">
    <location>
        <begin position="836"/>
        <end position="1103"/>
    </location>
</feature>
<dbReference type="Proteomes" id="UP001370490">
    <property type="component" value="Unassembled WGS sequence"/>
</dbReference>
<dbReference type="EMBL" id="JBAMMX010000004">
    <property type="protein sequence ID" value="KAK6942270.1"/>
    <property type="molecule type" value="Genomic_DNA"/>
</dbReference>
<organism evidence="7 8">
    <name type="scientific">Dillenia turbinata</name>
    <dbReference type="NCBI Taxonomy" id="194707"/>
    <lineage>
        <taxon>Eukaryota</taxon>
        <taxon>Viridiplantae</taxon>
        <taxon>Streptophyta</taxon>
        <taxon>Embryophyta</taxon>
        <taxon>Tracheophyta</taxon>
        <taxon>Spermatophyta</taxon>
        <taxon>Magnoliopsida</taxon>
        <taxon>eudicotyledons</taxon>
        <taxon>Gunneridae</taxon>
        <taxon>Pentapetalae</taxon>
        <taxon>Dilleniales</taxon>
        <taxon>Dilleniaceae</taxon>
        <taxon>Dillenia</taxon>
    </lineage>
</organism>
<feature type="compositionally biased region" description="Basic and acidic residues" evidence="5">
    <location>
        <begin position="1343"/>
        <end position="1354"/>
    </location>
</feature>
<feature type="compositionally biased region" description="Basic and acidic residues" evidence="5">
    <location>
        <begin position="1187"/>
        <end position="1211"/>
    </location>
</feature>
<feature type="compositionally biased region" description="Polar residues" evidence="5">
    <location>
        <begin position="706"/>
        <end position="719"/>
    </location>
</feature>
<sequence>MEEDDEFGDLYTDVLKPFAQSSSLSHPHPPPPPPPPSSPPSTANRPIDFNLQKNNDEPLSNSTLKTPLQHLNEKPLDDLKFDASDSNLRRETENLGRVRVLKGSDEIRGSGDSREFGGNGVRESEIDLGSEKTEKFQLGEIEGGIGEMGSDPVIPGLNSSPKNYGVVAKNQENLGFIGDNSGFAKSDYRNAEKDDWDSDSEDDLQIVLNDDNHGPMAMDRNNGMVGSDDEDEDGEPLVIVGNEDQGLHHQPMEEQEWGEDGTQAADGERKETGEVGKANGGVAVAPKIGYSSHGYHSFHSQFKYIRPGAAPMPGGAPAVPGGAPNQVRPLVNMGPVAGRGRGDWRPAGMKNAPPMQKGFHAGFGMPWGNNAAGRGFGTGLEFTLPSHRTIFDVDIDGFEEKPWKYPGVDVSDFFNFGLNEESWKEYCKQLEQHRLEATMQSKIRVYESGRTEQDYDPEMPPELAAATGIHDVQGDNGNIGKPEVGQNDLAKGPARVRPPLPTGRAIQVETGYGERLPSIDTRPPRVRDSDAIIEDSFDDDSLHGNGVLEQPDNDIPREDLKDGTPIEEDVAGDDTEYNDSYPQSYNSRNEELVRRRAQPHIETGSRGHTPGFTDRDFGTPCKNRHSKEKSCERSPHGVHGQDVRDSGVHDNQEGSVESSSKHNSPSSSPANVGEAGDTSGENKEVEEPELRQADGSSEMEREDVSLTASDTLKDGSSTHAAKKQKISSRVEQPTADYDDGHDLKATRSIENSKARSGSSRDYPKSRDSVEDEVVQEGHSARMGHSKRRIDEDEPSLRGKDIDGRQEMERSRMLGKGREDAYAYRDRDPHSAYFAHVKADGFDRRRERDLSDGAWQRRDEDPHSRRAKVEDHKRRERGEDMLSRHRGKLRENQRSEKDEHIHLRKQLDEGSWRGDLGSRYRERDDNLRGQHENMDDFHGKRRKEEVYIRREHAEKEEGLHAYRESSSRRKRERDDVLDQRKRDEPPRIRPALDDHHSVRQKDEVWLQRERAERSREREEWHRLKQSHEDNVSKREREEGRGPVRSGRVVEEKSWIGHARKKDDYKSSDKDYQYKDSARHSEQLKRRDRGEDDNVSQHREREDAYVRGNQVTNDDRRSRHEKTSTRHDRAISASDNLRVQDKKHKENLRKTKDTEGADHVSFKRSQDHSGHGNEMFKHGAGRGIRKVSTKSETEHGNREHENHHSSKRHREDASSDDEQQDSRRGRSKLERWTSHKEKDYDINVKSSSSLKAKEIERRIPEESAKTVEADGDRAPAEKDGSGPEIKDTNAKQADDRHLDTVAKLKKRSERFKLPMPGEKETTPTSKKEAEKPALPPLQNEMPAESEVKQERPARKR</sequence>
<dbReference type="GO" id="GO:0003723">
    <property type="term" value="F:RNA binding"/>
    <property type="evidence" value="ECO:0007669"/>
    <property type="project" value="TreeGrafter"/>
</dbReference>
<evidence type="ECO:0000256" key="4">
    <source>
        <dbReference type="ARBA" id="ARBA00023242"/>
    </source>
</evidence>
<dbReference type="PANTHER" id="PTHR36884">
    <property type="entry name" value="FIP1[III]-LIKE PROTEIN"/>
    <property type="match status" value="1"/>
</dbReference>
<protein>
    <submittedName>
        <fullName evidence="7">Pre-mRNA polyadenylation factor Fip1 domain</fullName>
    </submittedName>
</protein>
<feature type="compositionally biased region" description="Pro residues" evidence="5">
    <location>
        <begin position="27"/>
        <end position="39"/>
    </location>
</feature>
<feature type="compositionally biased region" description="Basic and acidic residues" evidence="5">
    <location>
        <begin position="1111"/>
        <end position="1128"/>
    </location>
</feature>
<feature type="compositionally biased region" description="Basic and acidic residues" evidence="5">
    <location>
        <begin position="1249"/>
        <end position="1300"/>
    </location>
</feature>
<dbReference type="Pfam" id="PF05182">
    <property type="entry name" value="Fip1"/>
    <property type="match status" value="1"/>
</dbReference>
<name>A0AAN8ZQL6_9MAGN</name>
<keyword evidence="4" id="KW-0539">Nucleus</keyword>
<keyword evidence="3" id="KW-0507">mRNA processing</keyword>
<feature type="compositionally biased region" description="Basic and acidic residues" evidence="5">
    <location>
        <begin position="628"/>
        <end position="652"/>
    </location>
</feature>
<feature type="region of interest" description="Disordered" evidence="5">
    <location>
        <begin position="252"/>
        <end position="274"/>
    </location>
</feature>
<evidence type="ECO:0000259" key="6">
    <source>
        <dbReference type="Pfam" id="PF05182"/>
    </source>
</evidence>
<evidence type="ECO:0000256" key="2">
    <source>
        <dbReference type="ARBA" id="ARBA00007459"/>
    </source>
</evidence>
<dbReference type="InterPro" id="IPR044976">
    <property type="entry name" value="FIPS5/FIPS3-like"/>
</dbReference>
<evidence type="ECO:0000313" key="8">
    <source>
        <dbReference type="Proteomes" id="UP001370490"/>
    </source>
</evidence>
<comment type="caution">
    <text evidence="7">The sequence shown here is derived from an EMBL/GenBank/DDBJ whole genome shotgun (WGS) entry which is preliminary data.</text>
</comment>
<comment type="similarity">
    <text evidence="2">Belongs to the FIP1 family.</text>
</comment>
<feature type="compositionally biased region" description="Basic and acidic residues" evidence="5">
    <location>
        <begin position="1218"/>
        <end position="1240"/>
    </location>
</feature>
<dbReference type="GO" id="GO:0006397">
    <property type="term" value="P:mRNA processing"/>
    <property type="evidence" value="ECO:0007669"/>
    <property type="project" value="UniProtKB-KW"/>
</dbReference>
<feature type="compositionally biased region" description="Basic residues" evidence="5">
    <location>
        <begin position="1177"/>
        <end position="1186"/>
    </location>
</feature>
<feature type="region of interest" description="Disordered" evidence="5">
    <location>
        <begin position="1"/>
        <end position="92"/>
    </location>
</feature>
<accession>A0AAN8ZQL6</accession>
<feature type="non-terminal residue" evidence="7">
    <location>
        <position position="1354"/>
    </location>
</feature>
<feature type="compositionally biased region" description="Basic and acidic residues" evidence="5">
    <location>
        <begin position="71"/>
        <end position="92"/>
    </location>
</feature>
<feature type="domain" description="Pre-mRNA polyadenylation factor Fip1" evidence="6">
    <location>
        <begin position="392"/>
        <end position="434"/>
    </location>
</feature>
<dbReference type="InterPro" id="IPR007854">
    <property type="entry name" value="Fip1_dom"/>
</dbReference>
<feature type="compositionally biased region" description="Polar residues" evidence="5">
    <location>
        <begin position="51"/>
        <end position="66"/>
    </location>
</feature>
<keyword evidence="8" id="KW-1185">Reference proteome</keyword>
<comment type="subcellular location">
    <subcellularLocation>
        <location evidence="1">Nucleus</location>
    </subcellularLocation>
</comment>
<evidence type="ECO:0000313" key="7">
    <source>
        <dbReference type="EMBL" id="KAK6942270.1"/>
    </source>
</evidence>
<evidence type="ECO:0000256" key="1">
    <source>
        <dbReference type="ARBA" id="ARBA00004123"/>
    </source>
</evidence>
<feature type="region of interest" description="Disordered" evidence="5">
    <location>
        <begin position="473"/>
        <end position="1354"/>
    </location>
</feature>